<sequence length="233" mass="26489">MRNLAEAPIHITQNLNFDYTKTSPTAVVFISSPLIPKPPSRSTRTPFYTSPRRAISSRHRLRLTVSLTLPESEFNRKLGIFQVRVESLSANAEVIAGSSYPMMLRFKSHAVRVIESSIKMLPLITGMRSEVQNLRTVIEEFGEGKERIIGFKVSLEKRSSASQLEDGCGVPEIYDATLAIESKLPLLKRMVWNWRLTVFVWLCFTSFVAEMMVVLLFCRPLLLPGRKIKEKSE</sequence>
<dbReference type="CDD" id="cd23995">
    <property type="entry name" value="Seipin_BSCL2_like"/>
    <property type="match status" value="1"/>
</dbReference>
<protein>
    <recommendedName>
        <fullName evidence="10">Seipin</fullName>
    </recommendedName>
</protein>
<evidence type="ECO:0000256" key="4">
    <source>
        <dbReference type="ARBA" id="ARBA00022989"/>
    </source>
</evidence>
<evidence type="ECO:0008006" key="10">
    <source>
        <dbReference type="Google" id="ProtNLM"/>
    </source>
</evidence>
<dbReference type="EMBL" id="SDAM02000018">
    <property type="protein sequence ID" value="KAH6837290.1"/>
    <property type="molecule type" value="Genomic_DNA"/>
</dbReference>
<evidence type="ECO:0000256" key="7">
    <source>
        <dbReference type="SAM" id="Phobius"/>
    </source>
</evidence>
<dbReference type="GO" id="GO:0140042">
    <property type="term" value="P:lipid droplet formation"/>
    <property type="evidence" value="ECO:0007669"/>
    <property type="project" value="UniProtKB-ARBA"/>
</dbReference>
<gene>
    <name evidence="8" type="ORF">C2S53_003077</name>
</gene>
<dbReference type="PANTHER" id="PTHR21212:SF6">
    <property type="entry name" value="SEIPIN-2-LIKE"/>
    <property type="match status" value="1"/>
</dbReference>
<evidence type="ECO:0000256" key="2">
    <source>
        <dbReference type="ARBA" id="ARBA00022692"/>
    </source>
</evidence>
<comment type="caution">
    <text evidence="8">The sequence shown here is derived from an EMBL/GenBank/DDBJ whole genome shotgun (WGS) entry which is preliminary data.</text>
</comment>
<proteinExistence type="predicted"/>
<keyword evidence="3" id="KW-0256">Endoplasmic reticulum</keyword>
<accession>A0AAD4JNU7</accession>
<dbReference type="GO" id="GO:0005789">
    <property type="term" value="C:endoplasmic reticulum membrane"/>
    <property type="evidence" value="ECO:0007669"/>
    <property type="project" value="UniProtKB-SubCell"/>
</dbReference>
<evidence type="ECO:0000313" key="8">
    <source>
        <dbReference type="EMBL" id="KAH6837290.1"/>
    </source>
</evidence>
<keyword evidence="6 7" id="KW-0472">Membrane</keyword>
<keyword evidence="4 7" id="KW-1133">Transmembrane helix</keyword>
<evidence type="ECO:0000313" key="9">
    <source>
        <dbReference type="Proteomes" id="UP001190926"/>
    </source>
</evidence>
<reference evidence="8 9" key="1">
    <citation type="journal article" date="2021" name="Nat. Commun.">
        <title>Incipient diploidization of the medicinal plant Perilla within 10,000 years.</title>
        <authorList>
            <person name="Zhang Y."/>
            <person name="Shen Q."/>
            <person name="Leng L."/>
            <person name="Zhang D."/>
            <person name="Chen S."/>
            <person name="Shi Y."/>
            <person name="Ning Z."/>
            <person name="Chen S."/>
        </authorList>
    </citation>
    <scope>NUCLEOTIDE SEQUENCE [LARGE SCALE GENOMIC DNA]</scope>
    <source>
        <strain evidence="9">cv. PC099</strain>
    </source>
</reference>
<organism evidence="8 9">
    <name type="scientific">Perilla frutescens var. hirtella</name>
    <name type="common">Perilla citriodora</name>
    <name type="synonym">Perilla setoyensis</name>
    <dbReference type="NCBI Taxonomy" id="608512"/>
    <lineage>
        <taxon>Eukaryota</taxon>
        <taxon>Viridiplantae</taxon>
        <taxon>Streptophyta</taxon>
        <taxon>Embryophyta</taxon>
        <taxon>Tracheophyta</taxon>
        <taxon>Spermatophyta</taxon>
        <taxon>Magnoliopsida</taxon>
        <taxon>eudicotyledons</taxon>
        <taxon>Gunneridae</taxon>
        <taxon>Pentapetalae</taxon>
        <taxon>asterids</taxon>
        <taxon>lamiids</taxon>
        <taxon>Lamiales</taxon>
        <taxon>Lamiaceae</taxon>
        <taxon>Nepetoideae</taxon>
        <taxon>Elsholtzieae</taxon>
        <taxon>Perilla</taxon>
    </lineage>
</organism>
<keyword evidence="9" id="KW-1185">Reference proteome</keyword>
<evidence type="ECO:0000256" key="5">
    <source>
        <dbReference type="ARBA" id="ARBA00023098"/>
    </source>
</evidence>
<dbReference type="InterPro" id="IPR009617">
    <property type="entry name" value="Seipin"/>
</dbReference>
<evidence type="ECO:0000256" key="6">
    <source>
        <dbReference type="ARBA" id="ARBA00023136"/>
    </source>
</evidence>
<keyword evidence="2 7" id="KW-0812">Transmembrane</keyword>
<dbReference type="GO" id="GO:0006629">
    <property type="term" value="P:lipid metabolic process"/>
    <property type="evidence" value="ECO:0007669"/>
    <property type="project" value="UniProtKB-KW"/>
</dbReference>
<name>A0AAD4JNU7_PERFH</name>
<dbReference type="Proteomes" id="UP001190926">
    <property type="component" value="Unassembled WGS sequence"/>
</dbReference>
<evidence type="ECO:0000256" key="1">
    <source>
        <dbReference type="ARBA" id="ARBA00004477"/>
    </source>
</evidence>
<dbReference type="Pfam" id="PF06775">
    <property type="entry name" value="Seipin"/>
    <property type="match status" value="1"/>
</dbReference>
<feature type="transmembrane region" description="Helical" evidence="7">
    <location>
        <begin position="198"/>
        <end position="222"/>
    </location>
</feature>
<comment type="subcellular location">
    <subcellularLocation>
        <location evidence="1">Endoplasmic reticulum membrane</location>
        <topology evidence="1">Multi-pass membrane protein</topology>
    </subcellularLocation>
</comment>
<dbReference type="PANTHER" id="PTHR21212">
    <property type="entry name" value="BERNARDINELLI-SEIP CONGENITAL LIPODYSTROPHY 2 HOMOLOG BSCL2 PROTEIN"/>
    <property type="match status" value="1"/>
</dbReference>
<evidence type="ECO:0000256" key="3">
    <source>
        <dbReference type="ARBA" id="ARBA00022824"/>
    </source>
</evidence>
<dbReference type="AlphaFoldDB" id="A0AAD4JNU7"/>
<keyword evidence="5" id="KW-0443">Lipid metabolism</keyword>